<evidence type="ECO:0000256" key="1">
    <source>
        <dbReference type="SAM" id="SignalP"/>
    </source>
</evidence>
<keyword evidence="1" id="KW-0732">Signal</keyword>
<dbReference type="OrthoDB" id="3497702at2759"/>
<reference evidence="2" key="1">
    <citation type="journal article" date="2020" name="Stud. Mycol.">
        <title>101 Dothideomycetes genomes: a test case for predicting lifestyles and emergence of pathogens.</title>
        <authorList>
            <person name="Haridas S."/>
            <person name="Albert R."/>
            <person name="Binder M."/>
            <person name="Bloem J."/>
            <person name="Labutti K."/>
            <person name="Salamov A."/>
            <person name="Andreopoulos B."/>
            <person name="Baker S."/>
            <person name="Barry K."/>
            <person name="Bills G."/>
            <person name="Bluhm B."/>
            <person name="Cannon C."/>
            <person name="Castanera R."/>
            <person name="Culley D."/>
            <person name="Daum C."/>
            <person name="Ezra D."/>
            <person name="Gonzalez J."/>
            <person name="Henrissat B."/>
            <person name="Kuo A."/>
            <person name="Liang C."/>
            <person name="Lipzen A."/>
            <person name="Lutzoni F."/>
            <person name="Magnuson J."/>
            <person name="Mondo S."/>
            <person name="Nolan M."/>
            <person name="Ohm R."/>
            <person name="Pangilinan J."/>
            <person name="Park H.-J."/>
            <person name="Ramirez L."/>
            <person name="Alfaro M."/>
            <person name="Sun H."/>
            <person name="Tritt A."/>
            <person name="Yoshinaga Y."/>
            <person name="Zwiers L.-H."/>
            <person name="Turgeon B."/>
            <person name="Goodwin S."/>
            <person name="Spatafora J."/>
            <person name="Crous P."/>
            <person name="Grigoriev I."/>
        </authorList>
    </citation>
    <scope>NUCLEOTIDE SEQUENCE</scope>
    <source>
        <strain evidence="2">CBS 473.64</strain>
    </source>
</reference>
<name>A0A6A6S4B1_9PLEO</name>
<keyword evidence="3" id="KW-1185">Reference proteome</keyword>
<proteinExistence type="predicted"/>
<dbReference type="Proteomes" id="UP000799753">
    <property type="component" value="Unassembled WGS sequence"/>
</dbReference>
<evidence type="ECO:0000313" key="2">
    <source>
        <dbReference type="EMBL" id="KAF2641004.1"/>
    </source>
</evidence>
<accession>A0A6A6S4B1</accession>
<dbReference type="AlphaFoldDB" id="A0A6A6S4B1"/>
<feature type="chain" id="PRO_5025539485" evidence="1">
    <location>
        <begin position="20"/>
        <end position="277"/>
    </location>
</feature>
<feature type="signal peptide" evidence="1">
    <location>
        <begin position="1"/>
        <end position="19"/>
    </location>
</feature>
<protein>
    <submittedName>
        <fullName evidence="2">Uncharacterized protein</fullName>
    </submittedName>
</protein>
<organism evidence="2 3">
    <name type="scientific">Massarina eburnea CBS 473.64</name>
    <dbReference type="NCBI Taxonomy" id="1395130"/>
    <lineage>
        <taxon>Eukaryota</taxon>
        <taxon>Fungi</taxon>
        <taxon>Dikarya</taxon>
        <taxon>Ascomycota</taxon>
        <taxon>Pezizomycotina</taxon>
        <taxon>Dothideomycetes</taxon>
        <taxon>Pleosporomycetidae</taxon>
        <taxon>Pleosporales</taxon>
        <taxon>Massarineae</taxon>
        <taxon>Massarinaceae</taxon>
        <taxon>Massarina</taxon>
    </lineage>
</organism>
<gene>
    <name evidence="2" type="ORF">P280DRAFT_548797</name>
</gene>
<sequence length="277" mass="28982">MKFTSTVLMASGLVASTSAIAPSRNTIYKLKVNSTIKGLGGSILSVIDESADSSATPLGVWNTGEPRKPYTFTLSTSALSDKLYEVNGSLKKTHLILHGDIIAMGLYDVAIGAEPKASDDEALFTNQFLAVAPWDGSKLALYQAENFKAGATDEKTFVGPGSWRACKGDSEAAFPDYQLVWFDGLHNLTQLFGVCDSVGLDIVEHQQASTTSPWITGVPAPSTTDAKGNWVTGVPLPSNNVTSTGSPTPKSFEGVASHLGPASILISAMVGAVALAL</sequence>
<dbReference type="EMBL" id="MU006783">
    <property type="protein sequence ID" value="KAF2641004.1"/>
    <property type="molecule type" value="Genomic_DNA"/>
</dbReference>
<evidence type="ECO:0000313" key="3">
    <source>
        <dbReference type="Proteomes" id="UP000799753"/>
    </source>
</evidence>